<dbReference type="Pfam" id="PF04055">
    <property type="entry name" value="Radical_SAM"/>
    <property type="match status" value="1"/>
</dbReference>
<dbReference type="AlphaFoldDB" id="A0A3G9H2Y5"/>
<dbReference type="EMBL" id="CBDS010000005">
    <property type="protein sequence ID" value="CDB44987.1"/>
    <property type="molecule type" value="Genomic_DNA"/>
</dbReference>
<dbReference type="SFLD" id="SFLDG01095">
    <property type="entry name" value="Uncharacterised_Radical_SAM_Su"/>
    <property type="match status" value="1"/>
</dbReference>
<reference evidence="10 11" key="2">
    <citation type="journal article" date="2019" name="Nat. Med.">
        <title>A library of human gut bacterial isolates paired with longitudinal multiomics data enables mechanistic microbiome research.</title>
        <authorList>
            <person name="Poyet M."/>
            <person name="Groussin M."/>
            <person name="Gibbons S.M."/>
            <person name="Avila-Pacheco J."/>
            <person name="Jiang X."/>
            <person name="Kearney S.M."/>
            <person name="Perrotta A.R."/>
            <person name="Berdy B."/>
            <person name="Zhao S."/>
            <person name="Lieberman T.D."/>
            <person name="Swanson P.K."/>
            <person name="Smith M."/>
            <person name="Roesemann S."/>
            <person name="Alexander J.E."/>
            <person name="Rich S.A."/>
            <person name="Livny J."/>
            <person name="Vlamakis H."/>
            <person name="Clish C."/>
            <person name="Bullock K."/>
            <person name="Deik A."/>
            <person name="Scott J."/>
            <person name="Pierce K.A."/>
            <person name="Xavier R.J."/>
            <person name="Alm E.J."/>
        </authorList>
    </citation>
    <scope>NUCLEOTIDE SEQUENCE [LARGE SCALE GENOMIC DNA]</scope>
    <source>
        <strain evidence="8 11">BIOML-A13</strain>
        <strain evidence="9 10">BIOML-A3</strain>
    </source>
</reference>
<evidence type="ECO:0000256" key="4">
    <source>
        <dbReference type="ARBA" id="ARBA00023004"/>
    </source>
</evidence>
<dbReference type="InterPro" id="IPR007197">
    <property type="entry name" value="rSAM"/>
</dbReference>
<protein>
    <submittedName>
        <fullName evidence="8">Radical SAM protein</fullName>
    </submittedName>
</protein>
<dbReference type="Proteomes" id="UP000484547">
    <property type="component" value="Unassembled WGS sequence"/>
</dbReference>
<accession>A0A3G9H2Y5</accession>
<dbReference type="PANTHER" id="PTHR43409:SF4">
    <property type="entry name" value="RADICAL SAM SUPERFAMILY PROTEIN"/>
    <property type="match status" value="1"/>
</dbReference>
<comment type="caution">
    <text evidence="7">The sequence shown here is derived from an EMBL/GenBank/DDBJ whole genome shotgun (WGS) entry which is preliminary data.</text>
</comment>
<dbReference type="SFLD" id="SFLDS00029">
    <property type="entry name" value="Radical_SAM"/>
    <property type="match status" value="1"/>
</dbReference>
<dbReference type="SMART" id="SM00729">
    <property type="entry name" value="Elp3"/>
    <property type="match status" value="1"/>
</dbReference>
<evidence type="ECO:0000256" key="3">
    <source>
        <dbReference type="ARBA" id="ARBA00022723"/>
    </source>
</evidence>
<feature type="domain" description="Radical SAM core" evidence="6">
    <location>
        <begin position="14"/>
        <end position="254"/>
    </location>
</feature>
<keyword evidence="3" id="KW-0479">Metal-binding</keyword>
<dbReference type="GO" id="GO:0003824">
    <property type="term" value="F:catalytic activity"/>
    <property type="evidence" value="ECO:0007669"/>
    <property type="project" value="InterPro"/>
</dbReference>
<gene>
    <name evidence="7" type="ORF">BN533_02207</name>
    <name evidence="8" type="ORF">GMD11_05450</name>
    <name evidence="9" type="ORF">GMD18_05095</name>
</gene>
<dbReference type="GO" id="GO:0046872">
    <property type="term" value="F:metal ion binding"/>
    <property type="evidence" value="ECO:0007669"/>
    <property type="project" value="UniProtKB-KW"/>
</dbReference>
<dbReference type="OrthoDB" id="9777636at2"/>
<evidence type="ECO:0000313" key="11">
    <source>
        <dbReference type="Proteomes" id="UP000484547"/>
    </source>
</evidence>
<proteinExistence type="predicted"/>
<dbReference type="Gene3D" id="3.20.20.70">
    <property type="entry name" value="Aldolase class I"/>
    <property type="match status" value="1"/>
</dbReference>
<sequence>MFFDSYDTPVFRPPSEARSFILRVTRGCAHNKCTYCNMYRGVPFQVLTEDEVARQIEAAAVHGRNSVRRVFLADGDALVLSTPRLLKILDALYKTFPKLQRVAAYSAPKDILRKSHEELVELREAGLKLLYYGMETGDDITLQAVKKGVSGEEAVEAGRKVIAAGMKLSMMIILGLAGKPGSKRHAAETAKAINAIKPTMLSALCLMLYRGSELLDQFERGEFEPLPPQGLMEELYSILAAVELPEDHPCIFRSNHVSNYVQLAGTLPKDKERLLGEIAWSASELGKIKDWDVYNNTRY</sequence>
<dbReference type="PANTHER" id="PTHR43409">
    <property type="entry name" value="ANAEROBIC MAGNESIUM-PROTOPORPHYRIN IX MONOMETHYL ESTER CYCLASE-RELATED"/>
    <property type="match status" value="1"/>
</dbReference>
<dbReference type="InterPro" id="IPR013785">
    <property type="entry name" value="Aldolase_TIM"/>
</dbReference>
<dbReference type="SFLD" id="SFLDG01082">
    <property type="entry name" value="B12-binding_domain_containing"/>
    <property type="match status" value="1"/>
</dbReference>
<dbReference type="PROSITE" id="PS51918">
    <property type="entry name" value="RADICAL_SAM"/>
    <property type="match status" value="1"/>
</dbReference>
<accession>R6J3Y2</accession>
<name>A0A3G9H2Y5_9FIRM</name>
<dbReference type="CDD" id="cd01335">
    <property type="entry name" value="Radical_SAM"/>
    <property type="match status" value="1"/>
</dbReference>
<evidence type="ECO:0000313" key="8">
    <source>
        <dbReference type="EMBL" id="MTT75715.1"/>
    </source>
</evidence>
<dbReference type="GO" id="GO:0051536">
    <property type="term" value="F:iron-sulfur cluster binding"/>
    <property type="evidence" value="ECO:0007669"/>
    <property type="project" value="UniProtKB-KW"/>
</dbReference>
<evidence type="ECO:0000256" key="5">
    <source>
        <dbReference type="ARBA" id="ARBA00023014"/>
    </source>
</evidence>
<comment type="cofactor">
    <cofactor evidence="1">
        <name>[4Fe-4S] cluster</name>
        <dbReference type="ChEBI" id="CHEBI:49883"/>
    </cofactor>
</comment>
<dbReference type="Proteomes" id="UP000443070">
    <property type="component" value="Unassembled WGS sequence"/>
</dbReference>
<dbReference type="EMBL" id="WNBM01000002">
    <property type="protein sequence ID" value="MTT75715.1"/>
    <property type="molecule type" value="Genomic_DNA"/>
</dbReference>
<keyword evidence="5" id="KW-0411">Iron-sulfur</keyword>
<dbReference type="InterPro" id="IPR058240">
    <property type="entry name" value="rSAM_sf"/>
</dbReference>
<reference evidence="7" key="1">
    <citation type="submission" date="2012-11" db="EMBL/GenBank/DDBJ databases">
        <title>Dependencies among metagenomic species, viruses, plasmids and units of genetic variation.</title>
        <authorList>
            <person name="Nielsen H.B."/>
            <person name="Almeida M."/>
            <person name="Juncker A.S."/>
            <person name="Rasmussen S."/>
            <person name="Li J."/>
            <person name="Sunagawa S."/>
            <person name="Plichta D."/>
            <person name="Gautier L."/>
            <person name="Le Chatelier E."/>
            <person name="Peletier E."/>
            <person name="Bonde I."/>
            <person name="Nielsen T."/>
            <person name="Manichanh C."/>
            <person name="Arumugam M."/>
            <person name="Batto J."/>
            <person name="Santos M.B.Q.D."/>
            <person name="Blom N."/>
            <person name="Borruel N."/>
            <person name="Burgdorf K.S."/>
            <person name="Boumezbeur F."/>
            <person name="Casellas F."/>
            <person name="Dore J."/>
            <person name="Guarner F."/>
            <person name="Hansen T."/>
            <person name="Hildebrand F."/>
            <person name="Kaas R.S."/>
            <person name="Kennedy S."/>
            <person name="Kristiansen K."/>
            <person name="Kultima J.R."/>
            <person name="Leonard P."/>
            <person name="Levenez F."/>
            <person name="Lund O."/>
            <person name="Moumen B."/>
            <person name="Le Paslier D."/>
            <person name="Pons N."/>
            <person name="Pedersen O."/>
            <person name="Prifti E."/>
            <person name="Qin J."/>
            <person name="Raes J."/>
            <person name="Tap J."/>
            <person name="Tims S."/>
            <person name="Ussery D.W."/>
            <person name="Yamada T."/>
            <person name="MetaHit consortium"/>
            <person name="Renault P."/>
            <person name="Sicheritz-Ponten T."/>
            <person name="Bork P."/>
            <person name="Wang J."/>
            <person name="Brunak S."/>
            <person name="Ehrlich S.D."/>
        </authorList>
    </citation>
    <scope>NUCLEOTIDE SEQUENCE [LARGE SCALE GENOMIC DNA]</scope>
</reference>
<dbReference type="EMBL" id="WNBW01000002">
    <property type="protein sequence ID" value="MTU03777.1"/>
    <property type="molecule type" value="Genomic_DNA"/>
</dbReference>
<keyword evidence="10" id="KW-1185">Reference proteome</keyword>
<dbReference type="InterPro" id="IPR051198">
    <property type="entry name" value="BchE-like"/>
</dbReference>
<dbReference type="InterPro" id="IPR006638">
    <property type="entry name" value="Elp3/MiaA/NifB-like_rSAM"/>
</dbReference>
<evidence type="ECO:0000313" key="7">
    <source>
        <dbReference type="EMBL" id="CDB44987.1"/>
    </source>
</evidence>
<evidence type="ECO:0000259" key="6">
    <source>
        <dbReference type="PROSITE" id="PS51918"/>
    </source>
</evidence>
<organism evidence="7">
    <name type="scientific">Phascolarctobacterium faecium</name>
    <dbReference type="NCBI Taxonomy" id="33025"/>
    <lineage>
        <taxon>Bacteria</taxon>
        <taxon>Bacillati</taxon>
        <taxon>Bacillota</taxon>
        <taxon>Negativicutes</taxon>
        <taxon>Acidaminococcales</taxon>
        <taxon>Acidaminococcaceae</taxon>
        <taxon>Phascolarctobacterium</taxon>
    </lineage>
</organism>
<dbReference type="SUPFAM" id="SSF102114">
    <property type="entry name" value="Radical SAM enzymes"/>
    <property type="match status" value="1"/>
</dbReference>
<evidence type="ECO:0000256" key="1">
    <source>
        <dbReference type="ARBA" id="ARBA00001966"/>
    </source>
</evidence>
<keyword evidence="4" id="KW-0408">Iron</keyword>
<evidence type="ECO:0000256" key="2">
    <source>
        <dbReference type="ARBA" id="ARBA00022691"/>
    </source>
</evidence>
<keyword evidence="2" id="KW-0949">S-adenosyl-L-methionine</keyword>
<dbReference type="RefSeq" id="WP_021719106.1">
    <property type="nucleotide sequence ID" value="NZ_AP019004.1"/>
</dbReference>
<evidence type="ECO:0000313" key="9">
    <source>
        <dbReference type="EMBL" id="MTU03777.1"/>
    </source>
</evidence>
<evidence type="ECO:0000313" key="10">
    <source>
        <dbReference type="Proteomes" id="UP000443070"/>
    </source>
</evidence>
<dbReference type="GeneID" id="49405935"/>